<protein>
    <submittedName>
        <fullName evidence="1">Uncharacterized protein</fullName>
    </submittedName>
</protein>
<accession>A0A2U3KXZ1</accession>
<name>A0A2U3KXZ1_9FIRM</name>
<organism evidence="1 2">
    <name type="scientific">Candidatus Desulfosporosinus infrequens</name>
    <dbReference type="NCBI Taxonomy" id="2043169"/>
    <lineage>
        <taxon>Bacteria</taxon>
        <taxon>Bacillati</taxon>
        <taxon>Bacillota</taxon>
        <taxon>Clostridia</taxon>
        <taxon>Eubacteriales</taxon>
        <taxon>Desulfitobacteriaceae</taxon>
        <taxon>Desulfosporosinus</taxon>
    </lineage>
</organism>
<evidence type="ECO:0000313" key="2">
    <source>
        <dbReference type="Proteomes" id="UP000238916"/>
    </source>
</evidence>
<proteinExistence type="predicted"/>
<dbReference type="Proteomes" id="UP000238916">
    <property type="component" value="Unassembled WGS sequence"/>
</dbReference>
<reference evidence="2" key="1">
    <citation type="submission" date="2018-02" db="EMBL/GenBank/DDBJ databases">
        <authorList>
            <person name="Hausmann B."/>
        </authorList>
    </citation>
    <scope>NUCLEOTIDE SEQUENCE [LARGE SCALE GENOMIC DNA]</scope>
    <source>
        <strain evidence="2">Peat soil MAG SbF1</strain>
    </source>
</reference>
<dbReference type="AlphaFoldDB" id="A0A2U3KXZ1"/>
<evidence type="ECO:0000313" key="1">
    <source>
        <dbReference type="EMBL" id="SPF44556.1"/>
    </source>
</evidence>
<gene>
    <name evidence="1" type="ORF">SBF1_310039</name>
</gene>
<sequence length="64" mass="7126">MLVKGLRSVAVINGVKNLNLGIKNHQLPHPQLTSTIDGKKIRIGNGNQWLTTILLPRLKRVFSD</sequence>
<dbReference type="EMBL" id="OMOF01000235">
    <property type="protein sequence ID" value="SPF44556.1"/>
    <property type="molecule type" value="Genomic_DNA"/>
</dbReference>